<reference evidence="2 3" key="2">
    <citation type="journal article" date="2009" name="PLoS ONE">
        <title>An integrated genetic and cytogenetic map of the cucumber genome.</title>
        <authorList>
            <person name="Ren Y."/>
            <person name="Zhang Z."/>
            <person name="Liu J."/>
            <person name="Staub J.E."/>
            <person name="Han Y."/>
            <person name="Cheng Z."/>
            <person name="Li X."/>
            <person name="Lu J."/>
            <person name="Miao H."/>
            <person name="Kang H."/>
            <person name="Xie B."/>
            <person name="Gu X."/>
            <person name="Wang X."/>
            <person name="Du Y."/>
            <person name="Jin W."/>
            <person name="Huang S."/>
        </authorList>
    </citation>
    <scope>NUCLEOTIDE SEQUENCE [LARGE SCALE GENOMIC DNA]</scope>
    <source>
        <strain evidence="3">cv. 9930</strain>
    </source>
</reference>
<feature type="region of interest" description="Disordered" evidence="1">
    <location>
        <begin position="1"/>
        <end position="29"/>
    </location>
</feature>
<name>A0A0A0LJ11_CUCSA</name>
<organism evidence="2 3">
    <name type="scientific">Cucumis sativus</name>
    <name type="common">Cucumber</name>
    <dbReference type="NCBI Taxonomy" id="3659"/>
    <lineage>
        <taxon>Eukaryota</taxon>
        <taxon>Viridiplantae</taxon>
        <taxon>Streptophyta</taxon>
        <taxon>Embryophyta</taxon>
        <taxon>Tracheophyta</taxon>
        <taxon>Spermatophyta</taxon>
        <taxon>Magnoliopsida</taxon>
        <taxon>eudicotyledons</taxon>
        <taxon>Gunneridae</taxon>
        <taxon>Pentapetalae</taxon>
        <taxon>rosids</taxon>
        <taxon>fabids</taxon>
        <taxon>Cucurbitales</taxon>
        <taxon>Cucurbitaceae</taxon>
        <taxon>Benincaseae</taxon>
        <taxon>Cucumis</taxon>
    </lineage>
</organism>
<accession>A0A0A0LJ11</accession>
<sequence length="51" mass="5913">MEDEEEEEEGRREEDEDDDGVSPRFHSHKLHGFEISTARIGEWGVTNHCGQ</sequence>
<evidence type="ECO:0000313" key="2">
    <source>
        <dbReference type="EMBL" id="KGN60717.1"/>
    </source>
</evidence>
<gene>
    <name evidence="2" type="ORF">Csa_2G008090</name>
</gene>
<dbReference type="EMBL" id="CM002923">
    <property type="protein sequence ID" value="KGN60717.1"/>
    <property type="molecule type" value="Genomic_DNA"/>
</dbReference>
<proteinExistence type="predicted"/>
<dbReference type="Proteomes" id="UP000029981">
    <property type="component" value="Chromosome 2"/>
</dbReference>
<protein>
    <submittedName>
        <fullName evidence="2">Uncharacterized protein</fullName>
    </submittedName>
</protein>
<reference evidence="2 3" key="4">
    <citation type="journal article" date="2011" name="BMC Genomics">
        <title>RNA-Seq improves annotation of protein-coding genes in the cucumber genome.</title>
        <authorList>
            <person name="Li Z."/>
            <person name="Zhang Z."/>
            <person name="Yan P."/>
            <person name="Huang S."/>
            <person name="Fei Z."/>
            <person name="Lin K."/>
        </authorList>
    </citation>
    <scope>NUCLEOTIDE SEQUENCE [LARGE SCALE GENOMIC DNA]</scope>
    <source>
        <strain evidence="3">cv. 9930</strain>
    </source>
</reference>
<evidence type="ECO:0000256" key="1">
    <source>
        <dbReference type="SAM" id="MobiDB-lite"/>
    </source>
</evidence>
<evidence type="ECO:0000313" key="3">
    <source>
        <dbReference type="Proteomes" id="UP000029981"/>
    </source>
</evidence>
<reference evidence="2 3" key="1">
    <citation type="journal article" date="2009" name="Nat. Genet.">
        <title>The genome of the cucumber, Cucumis sativus L.</title>
        <authorList>
            <person name="Huang S."/>
            <person name="Li R."/>
            <person name="Zhang Z."/>
            <person name="Li L."/>
            <person name="Gu X."/>
            <person name="Fan W."/>
            <person name="Lucas W.J."/>
            <person name="Wang X."/>
            <person name="Xie B."/>
            <person name="Ni P."/>
            <person name="Ren Y."/>
            <person name="Zhu H."/>
            <person name="Li J."/>
            <person name="Lin K."/>
            <person name="Jin W."/>
            <person name="Fei Z."/>
            <person name="Li G."/>
            <person name="Staub J."/>
            <person name="Kilian A."/>
            <person name="van der Vossen E.A."/>
            <person name="Wu Y."/>
            <person name="Guo J."/>
            <person name="He J."/>
            <person name="Jia Z."/>
            <person name="Ren Y."/>
            <person name="Tian G."/>
            <person name="Lu Y."/>
            <person name="Ruan J."/>
            <person name="Qian W."/>
            <person name="Wang M."/>
            <person name="Huang Q."/>
            <person name="Li B."/>
            <person name="Xuan Z."/>
            <person name="Cao J."/>
            <person name="Asan"/>
            <person name="Wu Z."/>
            <person name="Zhang J."/>
            <person name="Cai Q."/>
            <person name="Bai Y."/>
            <person name="Zhao B."/>
            <person name="Han Y."/>
            <person name="Li Y."/>
            <person name="Li X."/>
            <person name="Wang S."/>
            <person name="Shi Q."/>
            <person name="Liu S."/>
            <person name="Cho W.K."/>
            <person name="Kim J.Y."/>
            <person name="Xu Y."/>
            <person name="Heller-Uszynska K."/>
            <person name="Miao H."/>
            <person name="Cheng Z."/>
            <person name="Zhang S."/>
            <person name="Wu J."/>
            <person name="Yang Y."/>
            <person name="Kang H."/>
            <person name="Li M."/>
            <person name="Liang H."/>
            <person name="Ren X."/>
            <person name="Shi Z."/>
            <person name="Wen M."/>
            <person name="Jian M."/>
            <person name="Yang H."/>
            <person name="Zhang G."/>
            <person name="Yang Z."/>
            <person name="Chen R."/>
            <person name="Liu S."/>
            <person name="Li J."/>
            <person name="Ma L."/>
            <person name="Liu H."/>
            <person name="Zhou Y."/>
            <person name="Zhao J."/>
            <person name="Fang X."/>
            <person name="Li G."/>
            <person name="Fang L."/>
            <person name="Li Y."/>
            <person name="Liu D."/>
            <person name="Zheng H."/>
            <person name="Zhang Y."/>
            <person name="Qin N."/>
            <person name="Li Z."/>
            <person name="Yang G."/>
            <person name="Yang S."/>
            <person name="Bolund L."/>
            <person name="Kristiansen K."/>
            <person name="Zheng H."/>
            <person name="Li S."/>
            <person name="Zhang X."/>
            <person name="Yang H."/>
            <person name="Wang J."/>
            <person name="Sun R."/>
            <person name="Zhang B."/>
            <person name="Jiang S."/>
            <person name="Wang J."/>
            <person name="Du Y."/>
            <person name="Li S."/>
        </authorList>
    </citation>
    <scope>NUCLEOTIDE SEQUENCE [LARGE SCALE GENOMIC DNA]</scope>
    <source>
        <strain evidence="3">cv. 9930</strain>
    </source>
</reference>
<dbReference type="Gramene" id="KGN60717">
    <property type="protein sequence ID" value="KGN60717"/>
    <property type="gene ID" value="Csa_2G008090"/>
</dbReference>
<feature type="compositionally biased region" description="Acidic residues" evidence="1">
    <location>
        <begin position="1"/>
        <end position="20"/>
    </location>
</feature>
<reference evidence="2 3" key="3">
    <citation type="journal article" date="2010" name="BMC Genomics">
        <title>Transcriptome sequencing and comparative analysis of cucumber flowers with different sex types.</title>
        <authorList>
            <person name="Guo S."/>
            <person name="Zheng Y."/>
            <person name="Joung J.G."/>
            <person name="Liu S."/>
            <person name="Zhang Z."/>
            <person name="Crasta O.R."/>
            <person name="Sobral B.W."/>
            <person name="Xu Y."/>
            <person name="Huang S."/>
            <person name="Fei Z."/>
        </authorList>
    </citation>
    <scope>NUCLEOTIDE SEQUENCE [LARGE SCALE GENOMIC DNA]</scope>
    <source>
        <strain evidence="3">cv. 9930</strain>
    </source>
</reference>
<keyword evidence="3" id="KW-1185">Reference proteome</keyword>
<dbReference type="AlphaFoldDB" id="A0A0A0LJ11"/>